<gene>
    <name evidence="1" type="ORF">DEAC_c00190</name>
</gene>
<proteinExistence type="predicted"/>
<accession>A0A0J1FW22</accession>
<comment type="caution">
    <text evidence="1">The sequence shown here is derived from an EMBL/GenBank/DDBJ whole genome shotgun (WGS) entry which is preliminary data.</text>
</comment>
<dbReference type="Proteomes" id="UP000036356">
    <property type="component" value="Unassembled WGS sequence"/>
</dbReference>
<keyword evidence="2" id="KW-1185">Reference proteome</keyword>
<dbReference type="STRING" id="476652.DEAC_c00190"/>
<dbReference type="AlphaFoldDB" id="A0A0J1FW22"/>
<evidence type="ECO:0000313" key="2">
    <source>
        <dbReference type="Proteomes" id="UP000036356"/>
    </source>
</evidence>
<dbReference type="PATRIC" id="fig|476652.3.peg.19"/>
<name>A0A0J1FW22_9FIRM</name>
<sequence>MNKWMIQTTIYAGLCLMRDAYAFCNATASFGFLKKALEIHKKFTTHS</sequence>
<evidence type="ECO:0000313" key="1">
    <source>
        <dbReference type="EMBL" id="KLU67625.1"/>
    </source>
</evidence>
<reference evidence="1 2" key="1">
    <citation type="submission" date="2015-06" db="EMBL/GenBank/DDBJ databases">
        <title>Draft genome of the moderately acidophilic sulfate reducer Candidatus Desulfosporosinus acididurans strain M1.</title>
        <authorList>
            <person name="Poehlein A."/>
            <person name="Petzsch P."/>
            <person name="Johnson B.D."/>
            <person name="Schloemann M."/>
            <person name="Daniel R."/>
            <person name="Muehling M."/>
        </authorList>
    </citation>
    <scope>NUCLEOTIDE SEQUENCE [LARGE SCALE GENOMIC DNA]</scope>
    <source>
        <strain evidence="1 2">M1</strain>
    </source>
</reference>
<protein>
    <submittedName>
        <fullName evidence="1">Uncharacterized protein</fullName>
    </submittedName>
</protein>
<organism evidence="1 2">
    <name type="scientific">Desulfosporosinus acididurans</name>
    <dbReference type="NCBI Taxonomy" id="476652"/>
    <lineage>
        <taxon>Bacteria</taxon>
        <taxon>Bacillati</taxon>
        <taxon>Bacillota</taxon>
        <taxon>Clostridia</taxon>
        <taxon>Eubacteriales</taxon>
        <taxon>Desulfitobacteriaceae</taxon>
        <taxon>Desulfosporosinus</taxon>
    </lineage>
</organism>
<dbReference type="EMBL" id="LDZY01000001">
    <property type="protein sequence ID" value="KLU67625.1"/>
    <property type="molecule type" value="Genomic_DNA"/>
</dbReference>